<keyword evidence="2" id="KW-0378">Hydrolase</keyword>
<dbReference type="AlphaFoldDB" id="A0A852SA42"/>
<dbReference type="Pfam" id="PF03061">
    <property type="entry name" value="4HBT"/>
    <property type="match status" value="1"/>
</dbReference>
<dbReference type="NCBIfam" id="TIGR00369">
    <property type="entry name" value="unchar_dom_1"/>
    <property type="match status" value="1"/>
</dbReference>
<feature type="domain" description="Thioesterase" evidence="3">
    <location>
        <begin position="81"/>
        <end position="158"/>
    </location>
</feature>
<gene>
    <name evidence="4" type="ORF">BJ984_000304</name>
</gene>
<accession>A0A852SA42</accession>
<evidence type="ECO:0000313" key="5">
    <source>
        <dbReference type="Proteomes" id="UP000549913"/>
    </source>
</evidence>
<dbReference type="CDD" id="cd03443">
    <property type="entry name" value="PaaI_thioesterase"/>
    <property type="match status" value="1"/>
</dbReference>
<dbReference type="PANTHER" id="PTHR21660:SF1">
    <property type="entry name" value="ACYL-COENZYME A THIOESTERASE 13"/>
    <property type="match status" value="1"/>
</dbReference>
<reference evidence="4 5" key="1">
    <citation type="submission" date="2020-07" db="EMBL/GenBank/DDBJ databases">
        <title>Sequencing the genomes of 1000 actinobacteria strains.</title>
        <authorList>
            <person name="Klenk H.-P."/>
        </authorList>
    </citation>
    <scope>NUCLEOTIDE SEQUENCE [LARGE SCALE GENOMIC DNA]</scope>
    <source>
        <strain evidence="4 5">DSM 26474</strain>
    </source>
</reference>
<evidence type="ECO:0000256" key="1">
    <source>
        <dbReference type="ARBA" id="ARBA00008324"/>
    </source>
</evidence>
<name>A0A852SA42_9MICO</name>
<evidence type="ECO:0000313" key="4">
    <source>
        <dbReference type="EMBL" id="NYD69146.1"/>
    </source>
</evidence>
<dbReference type="Proteomes" id="UP000549913">
    <property type="component" value="Unassembled WGS sequence"/>
</dbReference>
<evidence type="ECO:0000256" key="2">
    <source>
        <dbReference type="ARBA" id="ARBA00022801"/>
    </source>
</evidence>
<keyword evidence="5" id="KW-1185">Reference proteome</keyword>
<dbReference type="InterPro" id="IPR029069">
    <property type="entry name" value="HotDog_dom_sf"/>
</dbReference>
<comment type="caution">
    <text evidence="4">The sequence shown here is derived from an EMBL/GenBank/DDBJ whole genome shotgun (WGS) entry which is preliminary data.</text>
</comment>
<sequence>MADDDVAEGPRRRRVIEWDDPFETSRPAAGLAGIDYLQGLIDGTFPPPPMGRLMGMDLVEAEVGRAVFSCLPDESHYNTIGIVHGGLVCTLLDSAAGCAVQSTLPAGVGYTSIDLNVSYLRPLRQSTGRITVEGRVLKPGRRVAFTEGRVTDAAGNLIATATSSLLVFPLDPPAAS</sequence>
<dbReference type="PANTHER" id="PTHR21660">
    <property type="entry name" value="THIOESTERASE SUPERFAMILY MEMBER-RELATED"/>
    <property type="match status" value="1"/>
</dbReference>
<dbReference type="EMBL" id="JACCBM010000001">
    <property type="protein sequence ID" value="NYD69146.1"/>
    <property type="molecule type" value="Genomic_DNA"/>
</dbReference>
<dbReference type="InterPro" id="IPR003736">
    <property type="entry name" value="PAAI_dom"/>
</dbReference>
<proteinExistence type="inferred from homology"/>
<organism evidence="4 5">
    <name type="scientific">Herbiconiux flava</name>
    <dbReference type="NCBI Taxonomy" id="881268"/>
    <lineage>
        <taxon>Bacteria</taxon>
        <taxon>Bacillati</taxon>
        <taxon>Actinomycetota</taxon>
        <taxon>Actinomycetes</taxon>
        <taxon>Micrococcales</taxon>
        <taxon>Microbacteriaceae</taxon>
        <taxon>Herbiconiux</taxon>
    </lineage>
</organism>
<dbReference type="GO" id="GO:0047617">
    <property type="term" value="F:fatty acyl-CoA hydrolase activity"/>
    <property type="evidence" value="ECO:0007669"/>
    <property type="project" value="InterPro"/>
</dbReference>
<dbReference type="InterPro" id="IPR039298">
    <property type="entry name" value="ACOT13"/>
</dbReference>
<evidence type="ECO:0000259" key="3">
    <source>
        <dbReference type="Pfam" id="PF03061"/>
    </source>
</evidence>
<dbReference type="RefSeq" id="WP_179546526.1">
    <property type="nucleotide sequence ID" value="NZ_BSEW01000001.1"/>
</dbReference>
<dbReference type="Gene3D" id="3.10.129.10">
    <property type="entry name" value="Hotdog Thioesterase"/>
    <property type="match status" value="1"/>
</dbReference>
<dbReference type="SUPFAM" id="SSF54637">
    <property type="entry name" value="Thioesterase/thiol ester dehydrase-isomerase"/>
    <property type="match status" value="1"/>
</dbReference>
<comment type="similarity">
    <text evidence="1">Belongs to the thioesterase PaaI family.</text>
</comment>
<protein>
    <submittedName>
        <fullName evidence="4">Uncharacterized protein (TIGR00369 family)</fullName>
    </submittedName>
</protein>
<dbReference type="InterPro" id="IPR006683">
    <property type="entry name" value="Thioestr_dom"/>
</dbReference>